<keyword evidence="3" id="KW-1185">Reference proteome</keyword>
<dbReference type="Gene3D" id="3.90.226.10">
    <property type="entry name" value="2-enoyl-CoA Hydratase, Chain A, domain 1"/>
    <property type="match status" value="1"/>
</dbReference>
<dbReference type="PANTHER" id="PTHR43149:SF1">
    <property type="entry name" value="DELTA(3,5)-DELTA(2,4)-DIENOYL-COA ISOMERASE, MITOCHONDRIAL"/>
    <property type="match status" value="1"/>
</dbReference>
<dbReference type="InterPro" id="IPR045002">
    <property type="entry name" value="Ech1-like"/>
</dbReference>
<dbReference type="Pfam" id="PF00378">
    <property type="entry name" value="ECH_1"/>
    <property type="match status" value="1"/>
</dbReference>
<dbReference type="AlphaFoldDB" id="A0A451GHD9"/>
<protein>
    <submittedName>
        <fullName evidence="2">Enoyl-CoA hydratase/isomerase family protein</fullName>
    </submittedName>
</protein>
<dbReference type="RefSeq" id="WP_128490612.1">
    <property type="nucleotide sequence ID" value="NZ_JBHLXB010000089.1"/>
</dbReference>
<reference evidence="2 3" key="1">
    <citation type="journal article" date="2015" name="Int. J. Syst. Evol. Microbiol.">
        <title>Gemmobacter intermedius sp. nov., isolated from a white stork (Ciconia ciconia).</title>
        <authorList>
            <person name="Kampfer P."/>
            <person name="Jerzak L."/>
            <person name="Wilharm G."/>
            <person name="Golke J."/>
            <person name="Busse H.J."/>
            <person name="Glaeser S.P."/>
        </authorList>
    </citation>
    <scope>NUCLEOTIDE SEQUENCE [LARGE SCALE GENOMIC DNA]</scope>
    <source>
        <strain evidence="2 3">119/4</strain>
    </source>
</reference>
<proteinExistence type="inferred from homology"/>
<dbReference type="Proteomes" id="UP000287168">
    <property type="component" value="Unassembled WGS sequence"/>
</dbReference>
<comment type="caution">
    <text evidence="2">The sequence shown here is derived from an EMBL/GenBank/DDBJ whole genome shotgun (WGS) entry which is preliminary data.</text>
</comment>
<sequence>MTDLSHDPATLRVELDKGILRLTKMNADTENGMSLAMITELSRAFATLVPRPDVSLVILDAGGDGYHQGAVLVRELQARHGAVTPAMIDEIITLGQDLGAAIAACPKPVIAQIGSGARGGGMEMLLRADFVYALADAQICFPEVTLGLVAAWGGVQWAGRLAPRRRAQEILLLGDLFTGAEAAGMGLITRAFPDQAALDAHVNAVVERLALVSPVSFAQTKACLAATWDHDTATVAAAERAAEQAAMLSPDFQAAALSRSAGAFHDFRHNRPGPPRTSRS</sequence>
<dbReference type="PANTHER" id="PTHR43149">
    <property type="entry name" value="ENOYL-COA HYDRATASE"/>
    <property type="match status" value="1"/>
</dbReference>
<dbReference type="CDD" id="cd06558">
    <property type="entry name" value="crotonase-like"/>
    <property type="match status" value="1"/>
</dbReference>
<dbReference type="InterPro" id="IPR001753">
    <property type="entry name" value="Enoyl-CoA_hydra/iso"/>
</dbReference>
<dbReference type="GO" id="GO:0016853">
    <property type="term" value="F:isomerase activity"/>
    <property type="evidence" value="ECO:0007669"/>
    <property type="project" value="UniProtKB-KW"/>
</dbReference>
<dbReference type="OrthoDB" id="9807606at2"/>
<gene>
    <name evidence="2" type="ORF">EP867_16730</name>
</gene>
<dbReference type="SUPFAM" id="SSF52096">
    <property type="entry name" value="ClpP/crotonase"/>
    <property type="match status" value="1"/>
</dbReference>
<keyword evidence="2" id="KW-0413">Isomerase</keyword>
<evidence type="ECO:0000313" key="2">
    <source>
        <dbReference type="EMBL" id="RWY37674.1"/>
    </source>
</evidence>
<name>A0A451GHD9_9RHOB</name>
<accession>A0A451GHD9</accession>
<organism evidence="2 3">
    <name type="scientific">Falsigemmobacter intermedius</name>
    <dbReference type="NCBI Taxonomy" id="1553448"/>
    <lineage>
        <taxon>Bacteria</taxon>
        <taxon>Pseudomonadati</taxon>
        <taxon>Pseudomonadota</taxon>
        <taxon>Alphaproteobacteria</taxon>
        <taxon>Rhodobacterales</taxon>
        <taxon>Paracoccaceae</taxon>
        <taxon>Falsigemmobacter</taxon>
    </lineage>
</organism>
<evidence type="ECO:0000256" key="1">
    <source>
        <dbReference type="ARBA" id="ARBA00005254"/>
    </source>
</evidence>
<dbReference type="InterPro" id="IPR029045">
    <property type="entry name" value="ClpP/crotonase-like_dom_sf"/>
</dbReference>
<evidence type="ECO:0000313" key="3">
    <source>
        <dbReference type="Proteomes" id="UP000287168"/>
    </source>
</evidence>
<comment type="similarity">
    <text evidence="1">Belongs to the enoyl-CoA hydratase/isomerase family.</text>
</comment>
<dbReference type="EMBL" id="SBLC01000041">
    <property type="protein sequence ID" value="RWY37674.1"/>
    <property type="molecule type" value="Genomic_DNA"/>
</dbReference>